<gene>
    <name evidence="8" type="ORF">RYX56_03880</name>
</gene>
<dbReference type="Gene3D" id="3.40.50.300">
    <property type="entry name" value="P-loop containing nucleotide triphosphate hydrolases"/>
    <property type="match status" value="2"/>
</dbReference>
<keyword evidence="5" id="KW-0472">Membrane</keyword>
<feature type="domain" description="Dynamin N-terminal" evidence="7">
    <location>
        <begin position="32"/>
        <end position="186"/>
    </location>
</feature>
<evidence type="ECO:0000313" key="9">
    <source>
        <dbReference type="Proteomes" id="UP001287282"/>
    </source>
</evidence>
<name>A0ABU3X6H5_9BACI</name>
<dbReference type="Pfam" id="PF00350">
    <property type="entry name" value="Dynamin_N"/>
    <property type="match status" value="2"/>
</dbReference>
<evidence type="ECO:0000256" key="5">
    <source>
        <dbReference type="ARBA" id="ARBA00023136"/>
    </source>
</evidence>
<evidence type="ECO:0000256" key="1">
    <source>
        <dbReference type="ARBA" id="ARBA00004370"/>
    </source>
</evidence>
<dbReference type="InterPro" id="IPR027417">
    <property type="entry name" value="P-loop_NTPase"/>
</dbReference>
<evidence type="ECO:0000256" key="6">
    <source>
        <dbReference type="SAM" id="Coils"/>
    </source>
</evidence>
<sequence>MKVDVKQPVFTETEALRQKMIREKEMDDRFEVAFCGHFSAGKSTILNKLLGAEVLPTSPIPTSANIIGIKNGELGLHVERIDETEKEWNGEIPWERVREWGMNGSDISKMTIYAPLPFMHPSSVVYDTPGVDSTDPTHQAVTMEALYTTDLIVYVMDYNHIQSETNLYFLKQLSDENKPLYIVINQVDKHDEEELSFESFKQSVLDGFNEWGIRPLDLYFTSMKVHQHPLNQFDAFKQRIKAILHYSHELMMTSKKRLNESFYLSVAQRLEEEKQDEIEEVLDTLSENGFNKEDLKQKEKAQKELVENERLELSIHESFDENWNHLTKDVTIFPYETTELTREWLESMQPNFRVGLLFTKKKTEEEREMRLKKLIASTQDKLKSQLEFHIHRLFEKYDRTHLSNREEFEQAISQLHVEVKRDDFVKAVTASHFDRDYVFTFTKDRTAYFIKELRKQAEGVVDLYIIGLSKHVETKKKSLSNQLKRYQEIEVYTLKIEEIEENYNKEKENIHQIATDFNDKGRFETQLDGMANREVPEDVDQSVFSQVELPKESVIETTWEEEKESKRDVFNDKEAKDWLDQLVNVMNTNQTPMSLDHEKNKLIERINRYNDRSFIISLFGAFSAGKSSFANALLGDSILPVSPHPTTATVTTVKRSDDAHPHLSARVELKSREQLDQEIKSVAKHLDENITITDLKKWRPKDTLQATSWQRTYVSYLLTLKESLKTTEWELGEELSVNHETLAQYVADEQYACLIDHVTIYFDCPLTLEGIVLVDTPGVNSIHGRHTNVAFTQLRESDAIFYVTYYNHAFSKSDQHFLTQMAKVNDRFTHDKLYFILNAADLASSPAELNGVKKHINDQLLNIGIEKPRLYPLSSKKGLAAKESETKHDEMFSRFEDAFYTETVQELKQLSFSLIQEEVKTYLNQLQEAIDFVDAKEDVRKKKQAQRKEQVDKWKNHILEVEPVSAKRRTAQEITELFLYLRERVQYVLNDQYTDAINVTTVTGKTKKVQQQTFVAAIKEWRNSGEYFLSQELEATILRVETSMKLSLVSWMREMEESIRGDFQSFLLDLEELNVSFNHERQHHIFTLDPTSYLSSLSTLKSFFEEGGTRQLKDQLVNDGTTLAKDYLLKLEAEINRESALIFDDVESEMKQQIVKGLDREFERLTMIMTDDEKEAIEKEYKSLKAFIQ</sequence>
<feature type="domain" description="Dynamin N-terminal" evidence="7">
    <location>
        <begin position="616"/>
        <end position="829"/>
    </location>
</feature>
<dbReference type="RefSeq" id="WP_317120815.1">
    <property type="nucleotide sequence ID" value="NZ_JAWJBA010000001.1"/>
</dbReference>
<evidence type="ECO:0000313" key="8">
    <source>
        <dbReference type="EMBL" id="MDV2683511.1"/>
    </source>
</evidence>
<keyword evidence="9" id="KW-1185">Reference proteome</keyword>
<dbReference type="PANTHER" id="PTHR10465:SF0">
    <property type="entry name" value="SARCALUMENIN"/>
    <property type="match status" value="1"/>
</dbReference>
<dbReference type="CDD" id="cd09912">
    <property type="entry name" value="DLP_2"/>
    <property type="match status" value="1"/>
</dbReference>
<protein>
    <submittedName>
        <fullName evidence="8">Dynamin family protein</fullName>
    </submittedName>
</protein>
<keyword evidence="3" id="KW-0378">Hydrolase</keyword>
<dbReference type="EMBL" id="JAWJBA010000001">
    <property type="protein sequence ID" value="MDV2683511.1"/>
    <property type="molecule type" value="Genomic_DNA"/>
</dbReference>
<comment type="caution">
    <text evidence="8">The sequence shown here is derived from an EMBL/GenBank/DDBJ whole genome shotgun (WGS) entry which is preliminary data.</text>
</comment>
<proteinExistence type="predicted"/>
<comment type="subcellular location">
    <subcellularLocation>
        <location evidence="1">Membrane</location>
    </subcellularLocation>
</comment>
<evidence type="ECO:0000256" key="2">
    <source>
        <dbReference type="ARBA" id="ARBA00022741"/>
    </source>
</evidence>
<evidence type="ECO:0000259" key="7">
    <source>
        <dbReference type="Pfam" id="PF00350"/>
    </source>
</evidence>
<keyword evidence="4" id="KW-0342">GTP-binding</keyword>
<keyword evidence="6" id="KW-0175">Coiled coil</keyword>
<dbReference type="SUPFAM" id="SSF52540">
    <property type="entry name" value="P-loop containing nucleoside triphosphate hydrolases"/>
    <property type="match status" value="2"/>
</dbReference>
<reference evidence="8 9" key="1">
    <citation type="submission" date="2023-10" db="EMBL/GenBank/DDBJ databases">
        <title>Screening of Alkalihalobacillus lindianensis BZ-TG-R113 and Its Alleviation of Salt Stress on Rapeseed Growth.</title>
        <authorList>
            <person name="Zhao B."/>
            <person name="Guo T."/>
        </authorList>
    </citation>
    <scope>NUCLEOTIDE SEQUENCE [LARGE SCALE GENOMIC DNA]</scope>
    <source>
        <strain evidence="8 9">BZ-TG-R113</strain>
    </source>
</reference>
<feature type="coiled-coil region" evidence="6">
    <location>
        <begin position="267"/>
        <end position="312"/>
    </location>
</feature>
<keyword evidence="2" id="KW-0547">Nucleotide-binding</keyword>
<evidence type="ECO:0000256" key="4">
    <source>
        <dbReference type="ARBA" id="ARBA00023134"/>
    </source>
</evidence>
<dbReference type="Proteomes" id="UP001287282">
    <property type="component" value="Unassembled WGS sequence"/>
</dbReference>
<dbReference type="InterPro" id="IPR027094">
    <property type="entry name" value="Mitofusin_fam"/>
</dbReference>
<evidence type="ECO:0000256" key="3">
    <source>
        <dbReference type="ARBA" id="ARBA00022801"/>
    </source>
</evidence>
<organism evidence="8 9">
    <name type="scientific">Alkalihalophilus lindianensis</name>
    <dbReference type="NCBI Taxonomy" id="1630542"/>
    <lineage>
        <taxon>Bacteria</taxon>
        <taxon>Bacillati</taxon>
        <taxon>Bacillota</taxon>
        <taxon>Bacilli</taxon>
        <taxon>Bacillales</taxon>
        <taxon>Bacillaceae</taxon>
        <taxon>Alkalihalophilus</taxon>
    </lineage>
</organism>
<dbReference type="PANTHER" id="PTHR10465">
    <property type="entry name" value="TRANSMEMBRANE GTPASE FZO1"/>
    <property type="match status" value="1"/>
</dbReference>
<accession>A0ABU3X6H5</accession>
<feature type="coiled-coil region" evidence="6">
    <location>
        <begin position="469"/>
        <end position="516"/>
    </location>
</feature>
<dbReference type="InterPro" id="IPR045063">
    <property type="entry name" value="Dynamin_N"/>
</dbReference>